<dbReference type="PROSITE" id="PS00375">
    <property type="entry name" value="UDPGT"/>
    <property type="match status" value="1"/>
</dbReference>
<protein>
    <recommendedName>
        <fullName evidence="3">Erythromycin biosynthesis protein CIII-like C-terminal domain-containing protein</fullName>
    </recommendedName>
</protein>
<gene>
    <name evidence="4" type="ORF">AOZ06_09215</name>
</gene>
<dbReference type="InterPro" id="IPR010610">
    <property type="entry name" value="EryCIII-like_C"/>
</dbReference>
<sequence>MRILSSFIGGRGHWGPMEPIARAALTAGHTVGVTCQRSMVQPVKDAGFDAWQSGPDFDGGGVRRPLIEPNQEVEDAGLRDGFADRAARLRAADLLAMDWRPDLILCDEVDFGGMIAAEVLGIPHVTVLSNASGTFVRPSVVQDKLNEVRAEHGLPPDEDLGMLGRHLVLAPFPPSLRHPDHPLPATGHSIRLQDVAEAKPEEPTVYFTLGTIFNTESGDLFTRVLAGLRELPGRLIVTVGQHIDPAEFGPQPAHVRIERFIPQYEILPQCSLVVSHGGSGSLTGTIAHGLPTVLIPLGADQMVNAHRCIDLGLGKVLDAYTVAPDEVRDTTAEVLDDPSYRQAATRLRDEMAALPDVPYALSLIEGLK</sequence>
<evidence type="ECO:0000313" key="4">
    <source>
        <dbReference type="EMBL" id="ALG07081.1"/>
    </source>
</evidence>
<dbReference type="GO" id="GO:0008194">
    <property type="term" value="F:UDP-glycosyltransferase activity"/>
    <property type="evidence" value="ECO:0007669"/>
    <property type="project" value="InterPro"/>
</dbReference>
<dbReference type="GO" id="GO:0016758">
    <property type="term" value="F:hexosyltransferase activity"/>
    <property type="evidence" value="ECO:0007669"/>
    <property type="project" value="UniProtKB-ARBA"/>
</dbReference>
<dbReference type="Proteomes" id="UP000063699">
    <property type="component" value="Chromosome"/>
</dbReference>
<dbReference type="CDD" id="cd03784">
    <property type="entry name" value="GT1_Gtf-like"/>
    <property type="match status" value="1"/>
</dbReference>
<dbReference type="KEGG" id="kphy:AOZ06_09215"/>
<dbReference type="InterPro" id="IPR050271">
    <property type="entry name" value="UDP-glycosyltransferase"/>
</dbReference>
<dbReference type="PANTHER" id="PTHR48043:SF145">
    <property type="entry name" value="FI06409P-RELATED"/>
    <property type="match status" value="1"/>
</dbReference>
<evidence type="ECO:0000256" key="1">
    <source>
        <dbReference type="ARBA" id="ARBA00022676"/>
    </source>
</evidence>
<dbReference type="SUPFAM" id="SSF53756">
    <property type="entry name" value="UDP-Glycosyltransferase/glycogen phosphorylase"/>
    <property type="match status" value="1"/>
</dbReference>
<dbReference type="OrthoDB" id="6620093at2"/>
<accession>A0A0N9HUH4</accession>
<dbReference type="InterPro" id="IPR035595">
    <property type="entry name" value="UDP_glycos_trans_CS"/>
</dbReference>
<dbReference type="FunFam" id="3.40.50.2000:FF:000072">
    <property type="entry name" value="Glycosyl transferase"/>
    <property type="match status" value="1"/>
</dbReference>
<evidence type="ECO:0000259" key="3">
    <source>
        <dbReference type="Pfam" id="PF06722"/>
    </source>
</evidence>
<keyword evidence="2" id="KW-0808">Transferase</keyword>
<name>A0A0N9HUH4_9PSEU</name>
<dbReference type="InterPro" id="IPR002213">
    <property type="entry name" value="UDP_glucos_trans"/>
</dbReference>
<keyword evidence="1" id="KW-0328">Glycosyltransferase</keyword>
<keyword evidence="5" id="KW-1185">Reference proteome</keyword>
<organism evidence="4 5">
    <name type="scientific">Kibdelosporangium phytohabitans</name>
    <dbReference type="NCBI Taxonomy" id="860235"/>
    <lineage>
        <taxon>Bacteria</taxon>
        <taxon>Bacillati</taxon>
        <taxon>Actinomycetota</taxon>
        <taxon>Actinomycetes</taxon>
        <taxon>Pseudonocardiales</taxon>
        <taxon>Pseudonocardiaceae</taxon>
        <taxon>Kibdelosporangium</taxon>
    </lineage>
</organism>
<proteinExistence type="predicted"/>
<dbReference type="EMBL" id="CP012752">
    <property type="protein sequence ID" value="ALG07081.1"/>
    <property type="molecule type" value="Genomic_DNA"/>
</dbReference>
<dbReference type="RefSeq" id="WP_054289052.1">
    <property type="nucleotide sequence ID" value="NZ_CP012752.1"/>
</dbReference>
<reference evidence="4 5" key="1">
    <citation type="submission" date="2015-07" db="EMBL/GenBank/DDBJ databases">
        <title>Genome sequencing of Kibdelosporangium phytohabitans.</title>
        <authorList>
            <person name="Qin S."/>
            <person name="Xing K."/>
        </authorList>
    </citation>
    <scope>NUCLEOTIDE SEQUENCE [LARGE SCALE GENOMIC DNA]</scope>
    <source>
        <strain evidence="4 5">KLBMP1111</strain>
    </source>
</reference>
<evidence type="ECO:0000313" key="5">
    <source>
        <dbReference type="Proteomes" id="UP000063699"/>
    </source>
</evidence>
<dbReference type="Pfam" id="PF06722">
    <property type="entry name" value="EryCIII-like_C"/>
    <property type="match status" value="1"/>
</dbReference>
<feature type="domain" description="Erythromycin biosynthesis protein CIII-like C-terminal" evidence="3">
    <location>
        <begin position="223"/>
        <end position="355"/>
    </location>
</feature>
<dbReference type="AlphaFoldDB" id="A0A0N9HUH4"/>
<dbReference type="STRING" id="860235.AOZ06_09215"/>
<evidence type="ECO:0000256" key="2">
    <source>
        <dbReference type="ARBA" id="ARBA00022679"/>
    </source>
</evidence>
<dbReference type="Gene3D" id="3.40.50.2000">
    <property type="entry name" value="Glycogen Phosphorylase B"/>
    <property type="match status" value="2"/>
</dbReference>
<dbReference type="PANTHER" id="PTHR48043">
    <property type="entry name" value="EG:EG0003.4 PROTEIN-RELATED"/>
    <property type="match status" value="1"/>
</dbReference>